<geneLocation type="plasmid" evidence="2 3">
    <name>p_1</name>
</geneLocation>
<keyword evidence="2" id="KW-0614">Plasmid</keyword>
<dbReference type="EMBL" id="CP050552">
    <property type="protein sequence ID" value="QND43934.1"/>
    <property type="molecule type" value="Genomic_DNA"/>
</dbReference>
<protein>
    <submittedName>
        <fullName evidence="2">IS110 family transposase</fullName>
    </submittedName>
</protein>
<evidence type="ECO:0000256" key="1">
    <source>
        <dbReference type="SAM" id="MobiDB-lite"/>
    </source>
</evidence>
<dbReference type="Proteomes" id="UP000515518">
    <property type="component" value="Plasmid p_1"/>
</dbReference>
<name>A0A7G6RNV2_RHILV</name>
<gene>
    <name evidence="2" type="ORF">HB770_33580</name>
</gene>
<organism evidence="2 3">
    <name type="scientific">Rhizobium leguminosarum bv. viciae</name>
    <dbReference type="NCBI Taxonomy" id="387"/>
    <lineage>
        <taxon>Bacteria</taxon>
        <taxon>Pseudomonadati</taxon>
        <taxon>Pseudomonadota</taxon>
        <taxon>Alphaproteobacteria</taxon>
        <taxon>Hyphomicrobiales</taxon>
        <taxon>Rhizobiaceae</taxon>
        <taxon>Rhizobium/Agrobacterium group</taxon>
        <taxon>Rhizobium</taxon>
    </lineage>
</organism>
<reference evidence="3" key="1">
    <citation type="journal article" date="2020" name="Mol. Plant Microbe">
        <title>Rhizobial microsymbionts of the narrowly endemic Oxytropis species growing in Kamchatka are characterized by significant genetic diversity and possess a set of genes that are associated with T3SS and T6SS secretion systems and can affect the development of symbiosis.</title>
        <authorList>
            <person name="Safronova V."/>
            <person name="Guro P."/>
            <person name="Sazanova A."/>
            <person name="Kuznetsova I."/>
            <person name="Belimov A."/>
            <person name="Yakubov V."/>
            <person name="Chirak E."/>
            <person name="Afonin A."/>
            <person name="Gogolev Y."/>
            <person name="Andronov E."/>
            <person name="Tikhonovich I."/>
        </authorList>
    </citation>
    <scope>NUCLEOTIDE SEQUENCE [LARGE SCALE GENOMIC DNA]</scope>
    <source>
        <strain evidence="3">RCAM0610</strain>
        <plasmid evidence="3">p_1</plasmid>
    </source>
</reference>
<evidence type="ECO:0000313" key="3">
    <source>
        <dbReference type="Proteomes" id="UP000515518"/>
    </source>
</evidence>
<dbReference type="AlphaFoldDB" id="A0A7G6RNV2"/>
<sequence length="120" mass="12993">MAVLKPHNSEQLRQIERQMIAIEKEIMLIIKDDPDLAGRFDIIVSIPGVSVVTAFALLIDMPELGTLDQGQAALLTGLDPSHGSPGHGPAVPSGRSDIRSWSALTFSIPLPEIERHYDTG</sequence>
<accession>A0A7G6RNV2</accession>
<feature type="region of interest" description="Disordered" evidence="1">
    <location>
        <begin position="76"/>
        <end position="96"/>
    </location>
</feature>
<proteinExistence type="predicted"/>
<evidence type="ECO:0000313" key="2">
    <source>
        <dbReference type="EMBL" id="QND43934.1"/>
    </source>
</evidence>